<dbReference type="Pfam" id="PF05853">
    <property type="entry name" value="BKACE"/>
    <property type="match status" value="1"/>
</dbReference>
<dbReference type="GO" id="GO:0046872">
    <property type="term" value="F:metal ion binding"/>
    <property type="evidence" value="ECO:0007669"/>
    <property type="project" value="UniProtKB-KW"/>
</dbReference>
<proteinExistence type="predicted"/>
<dbReference type="Proteomes" id="UP000323521">
    <property type="component" value="Chromosome"/>
</dbReference>
<name>A0A3G1KXI2_FORW1</name>
<dbReference type="GO" id="GO:0043720">
    <property type="term" value="F:3-keto-5-aminohexanoate cleavage activity"/>
    <property type="evidence" value="ECO:0007669"/>
    <property type="project" value="InterPro"/>
</dbReference>
<comment type="cofactor">
    <cofactor evidence="1">
        <name>Zn(2+)</name>
        <dbReference type="ChEBI" id="CHEBI:29105"/>
    </cofactor>
</comment>
<accession>A0A3G1KXI2</accession>
<protein>
    <submittedName>
        <fullName evidence="5">3-keto-5-aminohexanoate cleavage protein</fullName>
    </submittedName>
</protein>
<organism evidence="5 6">
    <name type="scientific">Formimonas warabiya</name>
    <dbReference type="NCBI Taxonomy" id="1761012"/>
    <lineage>
        <taxon>Bacteria</taxon>
        <taxon>Bacillati</taxon>
        <taxon>Bacillota</taxon>
        <taxon>Clostridia</taxon>
        <taxon>Eubacteriales</taxon>
        <taxon>Peptococcaceae</taxon>
        <taxon>Candidatus Formimonas</taxon>
    </lineage>
</organism>
<keyword evidence="3" id="KW-0479">Metal-binding</keyword>
<keyword evidence="6" id="KW-1185">Reference proteome</keyword>
<evidence type="ECO:0000256" key="3">
    <source>
        <dbReference type="ARBA" id="ARBA00022723"/>
    </source>
</evidence>
<evidence type="ECO:0000313" key="6">
    <source>
        <dbReference type="Proteomes" id="UP000323521"/>
    </source>
</evidence>
<keyword evidence="4" id="KW-0862">Zinc</keyword>
<keyword evidence="2" id="KW-0808">Transferase</keyword>
<dbReference type="InterPro" id="IPR013785">
    <property type="entry name" value="Aldolase_TIM"/>
</dbReference>
<evidence type="ECO:0000256" key="2">
    <source>
        <dbReference type="ARBA" id="ARBA00022679"/>
    </source>
</evidence>
<evidence type="ECO:0000256" key="4">
    <source>
        <dbReference type="ARBA" id="ARBA00022833"/>
    </source>
</evidence>
<dbReference type="EMBL" id="CP017634">
    <property type="protein sequence ID" value="ATW26915.1"/>
    <property type="molecule type" value="Genomic_DNA"/>
</dbReference>
<dbReference type="Gene3D" id="3.20.20.70">
    <property type="entry name" value="Aldolase class I"/>
    <property type="match status" value="1"/>
</dbReference>
<dbReference type="InterPro" id="IPR008567">
    <property type="entry name" value="BKACE"/>
</dbReference>
<gene>
    <name evidence="5" type="ORF">DCMF_21050</name>
</gene>
<dbReference type="RefSeq" id="WP_148136246.1">
    <property type="nucleotide sequence ID" value="NZ_CP017634.1"/>
</dbReference>
<evidence type="ECO:0000313" key="5">
    <source>
        <dbReference type="EMBL" id="ATW26915.1"/>
    </source>
</evidence>
<sequence>MDKLIITVAAVGAEVTKKDNPNLPVTPLEIAEEAQRCAEKGASIIHLHVRDGDGNPTQSKEVFAETIRLIKERTNIIIQTSTGGAAWMSGEERLQPIELKPEMATLTTGTVNFGAELFSNPTPMVEQFAKKIVENGVKPEIEVFEVGMINNALNLVKKGILQLPLHFDFVMGVPGGIPGEPRHLLHLVESLPAGCTWTVAGIGRYELSLGTLAILLGGNVRVGFEDNIFYAKGVLAQSNGQLVERMARLAKELGREVATPDEARKILHLI</sequence>
<dbReference type="PANTHER" id="PTHR37418">
    <property type="entry name" value="3-KETO-5-AMINOHEXANOATE CLEAVAGE ENZYME-RELATED"/>
    <property type="match status" value="1"/>
</dbReference>
<dbReference type="OrthoDB" id="63399at2"/>
<reference evidence="5 6" key="1">
    <citation type="submission" date="2016-10" db="EMBL/GenBank/DDBJ databases">
        <title>Complete Genome Sequence of Peptococcaceae strain DCMF.</title>
        <authorList>
            <person name="Edwards R.J."/>
            <person name="Holland S.I."/>
            <person name="Deshpande N.P."/>
            <person name="Wong Y.K."/>
            <person name="Ertan H."/>
            <person name="Manefield M."/>
            <person name="Russell T.L."/>
            <person name="Lee M.J."/>
        </authorList>
    </citation>
    <scope>NUCLEOTIDE SEQUENCE [LARGE SCALE GENOMIC DNA]</scope>
    <source>
        <strain evidence="5 6">DCMF</strain>
    </source>
</reference>
<dbReference type="PANTHER" id="PTHR37418:SF2">
    <property type="entry name" value="3-KETO-5-AMINOHEXANOATE CLEAVAGE ENZYME"/>
    <property type="match status" value="1"/>
</dbReference>
<dbReference type="AlphaFoldDB" id="A0A3G1KXI2"/>
<evidence type="ECO:0000256" key="1">
    <source>
        <dbReference type="ARBA" id="ARBA00001947"/>
    </source>
</evidence>
<dbReference type="KEGG" id="fwa:DCMF_21050"/>